<reference evidence="2" key="1">
    <citation type="submission" date="2022-12" db="EMBL/GenBank/DDBJ databases">
        <title>Isolation and characterisation of novel Methanocorpusculum spp. from native Australian herbivores indicates the genus is ancestrally host-associated.</title>
        <authorList>
            <person name="Volmer J.G."/>
            <person name="Soo R.M."/>
            <person name="Evans P.N."/>
            <person name="Hoedt E.C."/>
            <person name="Astorga Alsina A.L."/>
            <person name="Woodcroft B.J."/>
            <person name="Tyson G.W."/>
            <person name="Hugenholtz P."/>
            <person name="Morrison M."/>
        </authorList>
    </citation>
    <scope>NUCLEOTIDE SEQUENCE</scope>
    <source>
        <strain evidence="2">CW153</strain>
    </source>
</reference>
<dbReference type="InterPro" id="IPR026350">
    <property type="entry name" value="GxxExxY"/>
</dbReference>
<organism evidence="2 3">
    <name type="scientific">Methanocorpusculum vombati</name>
    <dbReference type="NCBI Taxonomy" id="3002864"/>
    <lineage>
        <taxon>Archaea</taxon>
        <taxon>Methanobacteriati</taxon>
        <taxon>Methanobacteriota</taxon>
        <taxon>Stenosarchaea group</taxon>
        <taxon>Methanomicrobia</taxon>
        <taxon>Methanomicrobiales</taxon>
        <taxon>Methanocorpusculaceae</taxon>
        <taxon>Methanocorpusculum</taxon>
    </lineage>
</organism>
<comment type="caution">
    <text evidence="2">The sequence shown here is derived from an EMBL/GenBank/DDBJ whole genome shotgun (WGS) entry which is preliminary data.</text>
</comment>
<evidence type="ECO:0000313" key="3">
    <source>
        <dbReference type="Proteomes" id="UP001141336"/>
    </source>
</evidence>
<proteinExistence type="predicted"/>
<keyword evidence="3" id="KW-1185">Reference proteome</keyword>
<dbReference type="Pfam" id="PF13366">
    <property type="entry name" value="PDDEXK_3"/>
    <property type="match status" value="1"/>
</dbReference>
<protein>
    <submittedName>
        <fullName evidence="2">GxxExxY protein</fullName>
    </submittedName>
</protein>
<evidence type="ECO:0000256" key="1">
    <source>
        <dbReference type="SAM" id="MobiDB-lite"/>
    </source>
</evidence>
<sequence length="136" mass="15302">MGTETEKYPLQIPNTPYHLPSGRTTQQKYSADLICFNTLILELKVTDELTTADRAPLINYLKATGKQTGVLLNFGNKKGLEWKRYIFTTTTCLTRNNIPKTPELKTRQTPATPGGQPRMPDGMRARPQVSRSHTIP</sequence>
<dbReference type="Proteomes" id="UP001141336">
    <property type="component" value="Unassembled WGS sequence"/>
</dbReference>
<feature type="region of interest" description="Disordered" evidence="1">
    <location>
        <begin position="96"/>
        <end position="136"/>
    </location>
</feature>
<dbReference type="NCBIfam" id="TIGR04256">
    <property type="entry name" value="GxxExxY"/>
    <property type="match status" value="1"/>
</dbReference>
<accession>A0ABT4IK44</accession>
<evidence type="ECO:0000313" key="2">
    <source>
        <dbReference type="EMBL" id="MCZ0862124.1"/>
    </source>
</evidence>
<dbReference type="EMBL" id="JAPTGC010000003">
    <property type="protein sequence ID" value="MCZ0862124.1"/>
    <property type="molecule type" value="Genomic_DNA"/>
</dbReference>
<name>A0ABT4IK44_9EURY</name>
<gene>
    <name evidence="2" type="ORF">O0S09_02495</name>
</gene>